<comment type="caution">
    <text evidence="4">The sequence shown here is derived from an EMBL/GenBank/DDBJ whole genome shotgun (WGS) entry which is preliminary data.</text>
</comment>
<dbReference type="Gene3D" id="3.40.50.1820">
    <property type="entry name" value="alpha/beta hydrolase"/>
    <property type="match status" value="2"/>
</dbReference>
<sequence length="683" mass="74113">MWIIFLFVLICSARHVYTDKLVTVQTTYGSVQGYETDSYRVFYGIPYAKAPIGALRWNKPEPIDKWAPSTFDATKIPPACPQPACNPGDILCPSSLGCLLGDISCLRTRPYENIITAQNVINSKITSLDILQFFEPWVPVIDNVIVRGQLIDMYSSASFPLKPLITGTMAEEGLAYVHGVLNTPLSYPAYLLVGPILFGTKFPAILLRFPQSPFTADMRPFLVKLVTQWVFACPTRFLARNTAAYSYVFGYPLHTMGLTDAGDCEAHACHGYELPFLFQAFWSYFNNNDQYISKTMATYWTNFAKSGNPNNPVKVPLTWPKLTSKSDKCPRFCKIAFVIAVLVLGIVIAIPLTFFINSKATETTTTGTMTRTSGVFWNTVGVTYAGTGVQGSALNQLSTPTGIFMDSSDILYINDGGNYRSLKYLPGSTSGILVAGTGVSGSALNQLGLSTRFNYVDSNQNIYISDGSNSRIVRWANGASTGVKVAGAGTSGTSLNQTRTPYGVWVDSSSNVFVSEYTNHRVTRWSPGATVGVIVAGGNGQVPFLLVGATSDRLSAPSGIFYDETMQDLYIVNAISNIVVKWRVGASNGTVLAGVAGSSGSSSTYLDFPVDLTLDQWNNIYVADRQNLRIQLFCNGSLTGITIAGWGTSGTSLVVPYSVALDSKLNLYVSDNGAARIIKFSKL</sequence>
<reference evidence="4" key="1">
    <citation type="submission" date="2021-02" db="EMBL/GenBank/DDBJ databases">
        <authorList>
            <person name="Nowell W R."/>
        </authorList>
    </citation>
    <scope>NUCLEOTIDE SEQUENCE</scope>
</reference>
<feature type="domain" description="Carboxylesterase type B" evidence="3">
    <location>
        <begin position="23"/>
        <end position="84"/>
    </location>
</feature>
<dbReference type="Proteomes" id="UP000663889">
    <property type="component" value="Unassembled WGS sequence"/>
</dbReference>
<evidence type="ECO:0000256" key="2">
    <source>
        <dbReference type="SAM" id="SignalP"/>
    </source>
</evidence>
<feature type="transmembrane region" description="Helical" evidence="1">
    <location>
        <begin position="187"/>
        <end position="209"/>
    </location>
</feature>
<feature type="chain" id="PRO_5032952295" description="Carboxylesterase type B domain-containing protein" evidence="2">
    <location>
        <begin position="19"/>
        <end position="683"/>
    </location>
</feature>
<dbReference type="SUPFAM" id="SSF101898">
    <property type="entry name" value="NHL repeat"/>
    <property type="match status" value="1"/>
</dbReference>
<evidence type="ECO:0000313" key="5">
    <source>
        <dbReference type="Proteomes" id="UP000663889"/>
    </source>
</evidence>
<dbReference type="EMBL" id="CAJNOU010000683">
    <property type="protein sequence ID" value="CAF1064491.1"/>
    <property type="molecule type" value="Genomic_DNA"/>
</dbReference>
<dbReference type="AlphaFoldDB" id="A0A814LJL6"/>
<keyword evidence="1" id="KW-0812">Transmembrane</keyword>
<feature type="domain" description="Carboxylesterase type B" evidence="3">
    <location>
        <begin position="214"/>
        <end position="328"/>
    </location>
</feature>
<name>A0A814LJL6_9BILA</name>
<protein>
    <recommendedName>
        <fullName evidence="3">Carboxylesterase type B domain-containing protein</fullName>
    </recommendedName>
</protein>
<dbReference type="PANTHER" id="PTHR45570:SF1">
    <property type="entry name" value="CARBOXYLIC ESTER HYDROLASE"/>
    <property type="match status" value="1"/>
</dbReference>
<dbReference type="InterPro" id="IPR002018">
    <property type="entry name" value="CarbesteraseB"/>
</dbReference>
<feature type="transmembrane region" description="Helical" evidence="1">
    <location>
        <begin position="335"/>
        <end position="356"/>
    </location>
</feature>
<dbReference type="InterPro" id="IPR029058">
    <property type="entry name" value="AB_hydrolase_fold"/>
</dbReference>
<evidence type="ECO:0000259" key="3">
    <source>
        <dbReference type="Pfam" id="PF00135"/>
    </source>
</evidence>
<feature type="signal peptide" evidence="2">
    <location>
        <begin position="1"/>
        <end position="18"/>
    </location>
</feature>
<keyword evidence="1" id="KW-0472">Membrane</keyword>
<keyword evidence="1" id="KW-1133">Transmembrane helix</keyword>
<dbReference type="Pfam" id="PF00135">
    <property type="entry name" value="COesterase"/>
    <property type="match status" value="2"/>
</dbReference>
<accession>A0A814LJL6</accession>
<dbReference type="SUPFAM" id="SSF53474">
    <property type="entry name" value="alpha/beta-Hydrolases"/>
    <property type="match status" value="2"/>
</dbReference>
<proteinExistence type="predicted"/>
<evidence type="ECO:0000256" key="1">
    <source>
        <dbReference type="SAM" id="Phobius"/>
    </source>
</evidence>
<dbReference type="Gene3D" id="2.40.10.500">
    <property type="match status" value="3"/>
</dbReference>
<evidence type="ECO:0000313" key="4">
    <source>
        <dbReference type="EMBL" id="CAF1064491.1"/>
    </source>
</evidence>
<dbReference type="CDD" id="cd05819">
    <property type="entry name" value="NHL"/>
    <property type="match status" value="1"/>
</dbReference>
<keyword evidence="2" id="KW-0732">Signal</keyword>
<organism evidence="4 5">
    <name type="scientific">Rotaria sordida</name>
    <dbReference type="NCBI Taxonomy" id="392033"/>
    <lineage>
        <taxon>Eukaryota</taxon>
        <taxon>Metazoa</taxon>
        <taxon>Spiralia</taxon>
        <taxon>Gnathifera</taxon>
        <taxon>Rotifera</taxon>
        <taxon>Eurotatoria</taxon>
        <taxon>Bdelloidea</taxon>
        <taxon>Philodinida</taxon>
        <taxon>Philodinidae</taxon>
        <taxon>Rotaria</taxon>
    </lineage>
</organism>
<dbReference type="PANTHER" id="PTHR45570">
    <property type="entry name" value="CARBOXYLIC ESTER HYDROLASE"/>
    <property type="match status" value="1"/>
</dbReference>
<gene>
    <name evidence="4" type="ORF">SEV965_LOCUS14022</name>
</gene>